<name>A0A401JGH6_9PROT</name>
<keyword evidence="2" id="KW-1185">Reference proteome</keyword>
<sequence length="64" mass="7243">MVITLTPDNCVLTLTAQQARVLSTQIIQAVQRIEVKTSLAQPRQAMRRNQIPPMRNMENALLVK</sequence>
<dbReference type="EMBL" id="BGOW01000026">
    <property type="protein sequence ID" value="GBL46726.1"/>
    <property type="molecule type" value="Genomic_DNA"/>
</dbReference>
<evidence type="ECO:0000313" key="2">
    <source>
        <dbReference type="Proteomes" id="UP000286806"/>
    </source>
</evidence>
<accession>A0A401JGH6</accession>
<dbReference type="AlphaFoldDB" id="A0A401JGH6"/>
<organism evidence="1 2">
    <name type="scientific">Sulfuriferula multivorans</name>
    <dbReference type="NCBI Taxonomy" id="1559896"/>
    <lineage>
        <taxon>Bacteria</taxon>
        <taxon>Pseudomonadati</taxon>
        <taxon>Pseudomonadota</taxon>
        <taxon>Betaproteobacteria</taxon>
        <taxon>Nitrosomonadales</taxon>
        <taxon>Sulfuricellaceae</taxon>
        <taxon>Sulfuriferula</taxon>
    </lineage>
</organism>
<gene>
    <name evidence="1" type="ORF">SFMTTN_2551</name>
</gene>
<evidence type="ECO:0000313" key="1">
    <source>
        <dbReference type="EMBL" id="GBL46726.1"/>
    </source>
</evidence>
<reference evidence="1 2" key="1">
    <citation type="journal article" date="2019" name="Front. Microbiol.">
        <title>Genomes of Neutrophilic Sulfur-Oxidizing Chemolithoautotrophs Representing 9 Proteobacterial Species From 8 Genera.</title>
        <authorList>
            <person name="Watanabe T."/>
            <person name="Kojima H."/>
            <person name="Umezawa K."/>
            <person name="Hori C."/>
            <person name="Takasuka T.E."/>
            <person name="Kato Y."/>
            <person name="Fukui M."/>
        </authorList>
    </citation>
    <scope>NUCLEOTIDE SEQUENCE [LARGE SCALE GENOMIC DNA]</scope>
    <source>
        <strain evidence="1 2">TTN</strain>
    </source>
</reference>
<protein>
    <submittedName>
        <fullName evidence="1">Uncharacterized protein</fullName>
    </submittedName>
</protein>
<comment type="caution">
    <text evidence="1">The sequence shown here is derived from an EMBL/GenBank/DDBJ whole genome shotgun (WGS) entry which is preliminary data.</text>
</comment>
<proteinExistence type="predicted"/>
<dbReference type="Proteomes" id="UP000286806">
    <property type="component" value="Unassembled WGS sequence"/>
</dbReference>